<organism evidence="2 3">
    <name type="scientific">Thalassiosira oceanica</name>
    <name type="common">Marine diatom</name>
    <dbReference type="NCBI Taxonomy" id="159749"/>
    <lineage>
        <taxon>Eukaryota</taxon>
        <taxon>Sar</taxon>
        <taxon>Stramenopiles</taxon>
        <taxon>Ochrophyta</taxon>
        <taxon>Bacillariophyta</taxon>
        <taxon>Coscinodiscophyceae</taxon>
        <taxon>Thalassiosirophycidae</taxon>
        <taxon>Thalassiosirales</taxon>
        <taxon>Thalassiosiraceae</taxon>
        <taxon>Thalassiosira</taxon>
    </lineage>
</organism>
<feature type="compositionally biased region" description="Gly residues" evidence="1">
    <location>
        <begin position="138"/>
        <end position="148"/>
    </location>
</feature>
<dbReference type="AlphaFoldDB" id="K0RZI3"/>
<evidence type="ECO:0000313" key="3">
    <source>
        <dbReference type="Proteomes" id="UP000266841"/>
    </source>
</evidence>
<dbReference type="Proteomes" id="UP000266841">
    <property type="component" value="Unassembled WGS sequence"/>
</dbReference>
<proteinExistence type="predicted"/>
<gene>
    <name evidence="2" type="ORF">THAOC_28724</name>
</gene>
<name>K0RZI3_THAOC</name>
<comment type="caution">
    <text evidence="2">The sequence shown here is derived from an EMBL/GenBank/DDBJ whole genome shotgun (WGS) entry which is preliminary data.</text>
</comment>
<evidence type="ECO:0000313" key="2">
    <source>
        <dbReference type="EMBL" id="EJK52047.1"/>
    </source>
</evidence>
<feature type="non-terminal residue" evidence="2">
    <location>
        <position position="1"/>
    </location>
</feature>
<feature type="compositionally biased region" description="Basic and acidic residues" evidence="1">
    <location>
        <begin position="117"/>
        <end position="137"/>
    </location>
</feature>
<sequence>DARRAHRAPVPPAGRSGRTAHQFRKGGRGMHSEPVVLRKKFSWRNYPELEEYLNLAPAGVPPPLGAQLHGRAEALQQPPHGGPTRARGAAQLRLRRELLQLRRGPGQDPVLLQELRAEQQEEGRRRGRLPEEGKEGGRGGCGQGGGMRGGRDVRDVRVRHAIDRAAKRLGFEVFAPAFFSRVVKHLQRTANHTSLFRLDASTELTSSNFPAVEVRHFRFSTRVLRGHLPTATYLPN</sequence>
<evidence type="ECO:0000256" key="1">
    <source>
        <dbReference type="SAM" id="MobiDB-lite"/>
    </source>
</evidence>
<reference evidence="2 3" key="1">
    <citation type="journal article" date="2012" name="Genome Biol.">
        <title>Genome and low-iron response of an oceanic diatom adapted to chronic iron limitation.</title>
        <authorList>
            <person name="Lommer M."/>
            <person name="Specht M."/>
            <person name="Roy A.S."/>
            <person name="Kraemer L."/>
            <person name="Andreson R."/>
            <person name="Gutowska M.A."/>
            <person name="Wolf J."/>
            <person name="Bergner S.V."/>
            <person name="Schilhabel M.B."/>
            <person name="Klostermeier U.C."/>
            <person name="Beiko R.G."/>
            <person name="Rosenstiel P."/>
            <person name="Hippler M."/>
            <person name="Laroche J."/>
        </authorList>
    </citation>
    <scope>NUCLEOTIDE SEQUENCE [LARGE SCALE GENOMIC DNA]</scope>
    <source>
        <strain evidence="2 3">CCMP1005</strain>
    </source>
</reference>
<accession>K0RZI3</accession>
<dbReference type="EMBL" id="AGNL01040539">
    <property type="protein sequence ID" value="EJK52047.1"/>
    <property type="molecule type" value="Genomic_DNA"/>
</dbReference>
<protein>
    <submittedName>
        <fullName evidence="2">Uncharacterized protein</fullName>
    </submittedName>
</protein>
<feature type="region of interest" description="Disordered" evidence="1">
    <location>
        <begin position="117"/>
        <end position="151"/>
    </location>
</feature>
<feature type="region of interest" description="Disordered" evidence="1">
    <location>
        <begin position="1"/>
        <end position="30"/>
    </location>
</feature>
<keyword evidence="3" id="KW-1185">Reference proteome</keyword>